<keyword evidence="3 12" id="KW-0812">Transmembrane</keyword>
<dbReference type="Gene3D" id="3.30.70.1230">
    <property type="entry name" value="Nucleotide cyclase"/>
    <property type="match status" value="1"/>
</dbReference>
<dbReference type="GO" id="GO:0035556">
    <property type="term" value="P:intracellular signal transduction"/>
    <property type="evidence" value="ECO:0007669"/>
    <property type="project" value="InterPro"/>
</dbReference>
<feature type="compositionally biased region" description="Polar residues" evidence="11">
    <location>
        <begin position="714"/>
        <end position="723"/>
    </location>
</feature>
<dbReference type="CDD" id="cd07302">
    <property type="entry name" value="CHD"/>
    <property type="match status" value="1"/>
</dbReference>
<keyword evidence="16" id="KW-1185">Reference proteome</keyword>
<dbReference type="Gene3D" id="6.10.250.780">
    <property type="match status" value="1"/>
</dbReference>
<feature type="compositionally biased region" description="Polar residues" evidence="11">
    <location>
        <begin position="689"/>
        <end position="699"/>
    </location>
</feature>
<comment type="similarity">
    <text evidence="10">Belongs to the adenylyl cyclase class-4/guanylyl cyclase family.</text>
</comment>
<dbReference type="SUPFAM" id="SSF55073">
    <property type="entry name" value="Nucleotide cyclase"/>
    <property type="match status" value="1"/>
</dbReference>
<dbReference type="HOGENOM" id="CLU_016632_0_0_1"/>
<evidence type="ECO:0000256" key="2">
    <source>
        <dbReference type="ARBA" id="ARBA00012202"/>
    </source>
</evidence>
<dbReference type="PANTHER" id="PTHR11920:SF335">
    <property type="entry name" value="GUANYLATE CYCLASE"/>
    <property type="match status" value="1"/>
</dbReference>
<evidence type="ECO:0000256" key="12">
    <source>
        <dbReference type="SAM" id="Phobius"/>
    </source>
</evidence>
<evidence type="ECO:0000256" key="7">
    <source>
        <dbReference type="ARBA" id="ARBA00023136"/>
    </source>
</evidence>
<dbReference type="PANTHER" id="PTHR11920">
    <property type="entry name" value="GUANYLYL CYCLASE"/>
    <property type="match status" value="1"/>
</dbReference>
<dbReference type="InterPro" id="IPR011645">
    <property type="entry name" value="HNOB_dom_associated"/>
</dbReference>
<dbReference type="InterPro" id="IPR018297">
    <property type="entry name" value="A/G_cyclase_CS"/>
</dbReference>
<dbReference type="EnsemblMetazoa" id="CapteT176561">
    <property type="protein sequence ID" value="CapteP176561"/>
    <property type="gene ID" value="CapteG176561"/>
</dbReference>
<keyword evidence="6 12" id="KW-1133">Transmembrane helix</keyword>
<protein>
    <recommendedName>
        <fullName evidence="2">guanylate cyclase</fullName>
        <ecNumber evidence="2">4.6.1.2</ecNumber>
    </recommendedName>
</protein>
<comment type="subcellular location">
    <subcellularLocation>
        <location evidence="1">Membrane</location>
        <topology evidence="1">Single-pass type I membrane protein</topology>
    </subcellularLocation>
</comment>
<dbReference type="EMBL" id="KB298595">
    <property type="protein sequence ID" value="ELU09031.1"/>
    <property type="molecule type" value="Genomic_DNA"/>
</dbReference>
<dbReference type="STRING" id="283909.R7V020"/>
<organism evidence="14">
    <name type="scientific">Capitella teleta</name>
    <name type="common">Polychaete worm</name>
    <dbReference type="NCBI Taxonomy" id="283909"/>
    <lineage>
        <taxon>Eukaryota</taxon>
        <taxon>Metazoa</taxon>
        <taxon>Spiralia</taxon>
        <taxon>Lophotrochozoa</taxon>
        <taxon>Annelida</taxon>
        <taxon>Polychaeta</taxon>
        <taxon>Sedentaria</taxon>
        <taxon>Scolecida</taxon>
        <taxon>Capitellidae</taxon>
        <taxon>Capitella</taxon>
    </lineage>
</organism>
<dbReference type="Pfam" id="PF07701">
    <property type="entry name" value="HNOBA"/>
    <property type="match status" value="1"/>
</dbReference>
<dbReference type="EMBL" id="AMQN01006527">
    <property type="status" value="NOT_ANNOTATED_CDS"/>
    <property type="molecule type" value="Genomic_DNA"/>
</dbReference>
<evidence type="ECO:0000256" key="9">
    <source>
        <dbReference type="ARBA" id="ARBA00023293"/>
    </source>
</evidence>
<dbReference type="OrthoDB" id="1890790at2759"/>
<evidence type="ECO:0000259" key="13">
    <source>
        <dbReference type="PROSITE" id="PS50125"/>
    </source>
</evidence>
<evidence type="ECO:0000256" key="5">
    <source>
        <dbReference type="ARBA" id="ARBA00022741"/>
    </source>
</evidence>
<keyword evidence="8 10" id="KW-0456">Lyase</keyword>
<feature type="region of interest" description="Disordered" evidence="11">
    <location>
        <begin position="752"/>
        <end position="859"/>
    </location>
</feature>
<feature type="region of interest" description="Disordered" evidence="11">
    <location>
        <begin position="686"/>
        <end position="729"/>
    </location>
</feature>
<feature type="compositionally biased region" description="Basic and acidic residues" evidence="11">
    <location>
        <begin position="790"/>
        <end position="815"/>
    </location>
</feature>
<dbReference type="FunFam" id="3.30.70.1230:FF:000030">
    <property type="entry name" value="Si:ch211-215j19.12"/>
    <property type="match status" value="1"/>
</dbReference>
<dbReference type="FunCoup" id="R7V020">
    <property type="interactions" value="4"/>
</dbReference>
<evidence type="ECO:0000313" key="15">
    <source>
        <dbReference type="EnsemblMetazoa" id="CapteP176561"/>
    </source>
</evidence>
<reference evidence="15" key="3">
    <citation type="submission" date="2015-06" db="UniProtKB">
        <authorList>
            <consortium name="EnsemblMetazoa"/>
        </authorList>
    </citation>
    <scope>IDENTIFICATION</scope>
</reference>
<name>R7V020_CAPTE</name>
<evidence type="ECO:0000256" key="6">
    <source>
        <dbReference type="ARBA" id="ARBA00022989"/>
    </source>
</evidence>
<dbReference type="GO" id="GO:0004383">
    <property type="term" value="F:guanylate cyclase activity"/>
    <property type="evidence" value="ECO:0007669"/>
    <property type="project" value="UniProtKB-EC"/>
</dbReference>
<keyword evidence="7 12" id="KW-0472">Membrane</keyword>
<dbReference type="InterPro" id="IPR001054">
    <property type="entry name" value="A/G_cyclase"/>
</dbReference>
<dbReference type="GO" id="GO:0001653">
    <property type="term" value="F:peptide receptor activity"/>
    <property type="evidence" value="ECO:0007669"/>
    <property type="project" value="TreeGrafter"/>
</dbReference>
<dbReference type="PROSITE" id="PS00452">
    <property type="entry name" value="GUANYLATE_CYCLASE_1"/>
    <property type="match status" value="1"/>
</dbReference>
<evidence type="ECO:0000256" key="11">
    <source>
        <dbReference type="SAM" id="MobiDB-lite"/>
    </source>
</evidence>
<dbReference type="InterPro" id="IPR013587">
    <property type="entry name" value="Nitrate/nitrite_sensing"/>
</dbReference>
<feature type="transmembrane region" description="Helical" evidence="12">
    <location>
        <begin position="86"/>
        <end position="104"/>
    </location>
</feature>
<feature type="compositionally biased region" description="Acidic residues" evidence="11">
    <location>
        <begin position="769"/>
        <end position="783"/>
    </location>
</feature>
<accession>R7V020</accession>
<evidence type="ECO:0000256" key="10">
    <source>
        <dbReference type="RuleBase" id="RU000405"/>
    </source>
</evidence>
<dbReference type="PROSITE" id="PS50125">
    <property type="entry name" value="GUANYLATE_CYCLASE_2"/>
    <property type="match status" value="1"/>
</dbReference>
<dbReference type="Proteomes" id="UP000014760">
    <property type="component" value="Unassembled WGS sequence"/>
</dbReference>
<dbReference type="InterPro" id="IPR029787">
    <property type="entry name" value="Nucleotide_cyclase"/>
</dbReference>
<evidence type="ECO:0000313" key="14">
    <source>
        <dbReference type="EMBL" id="ELU09031.1"/>
    </source>
</evidence>
<dbReference type="EMBL" id="AMQN01006528">
    <property type="status" value="NOT_ANNOTATED_CDS"/>
    <property type="molecule type" value="Genomic_DNA"/>
</dbReference>
<keyword evidence="9" id="KW-0141">cGMP biosynthesis</keyword>
<evidence type="ECO:0000256" key="1">
    <source>
        <dbReference type="ARBA" id="ARBA00004479"/>
    </source>
</evidence>
<feature type="domain" description="Guanylate cyclase" evidence="13">
    <location>
        <begin position="462"/>
        <end position="594"/>
    </location>
</feature>
<dbReference type="GO" id="GO:0000166">
    <property type="term" value="F:nucleotide binding"/>
    <property type="evidence" value="ECO:0007669"/>
    <property type="project" value="UniProtKB-KW"/>
</dbReference>
<dbReference type="GO" id="GO:0007168">
    <property type="term" value="P:receptor guanylyl cyclase signaling pathway"/>
    <property type="evidence" value="ECO:0007669"/>
    <property type="project" value="TreeGrafter"/>
</dbReference>
<proteinExistence type="inferred from homology"/>
<dbReference type="AlphaFoldDB" id="R7V020"/>
<sequence length="859" mass="97317">MPFGGCRTGADDEAPAMRPDSSSFTDYSVEVGSDVFPETFPASSVTIESDGLQEIILENEKLDFESGWCHSAPITNAGKRQQQVKMVLLILIPFATLLSVALYMNTDSIFAMIQADQTKSTVEFSVYVGRLIVVLQKEQDQSVLYLSSIGPETKFFLTQTYMETDLYLVELPYWPVGLDRSDRKFFNSKNDFQSYLQRHRDELGHSNVSIYDEIRFYKNSIDVFLIWLYDALKESRYSSLWKTLVAYQKVIFCVHYAGIERALGTTYFVEGGFSDPYLYIKYNEVVYVFKNNFEAAMKYSPLVKPISEYNALVNGENLTTIIERYRDQIQFQNISAPSLNDAAAWFDFMSTYLDILFQFQTELAEDILQILNERSERVLTDVASSSLVICVVIIILPITLRAIYNLTNDIQTYAISLAHKTRELNNEKRRTDSLLHQMLPKTVAERLKRKRGSLAEYFKEVTILFSDIPGFSRMASELAPTEIVQVLNHIYTIFDGCIEKYDAYKVETVGDSYMVASGLPKPNERRHAVEIASMSLDLMEVSNQLDFSDLQVPVESVKLRIGIHTGPVVAGVVGMKLPRYCLFGDTVNTASRMEKHGEANRIHVSATTWKLLMRYGKGFLLSPRGKVDLKGKGRIESFWLDGRMDAKDLEKSNSQYERNAFNMKMDRDIKQLARANKACPKWMKKLESQNEPSSPNLSGQEEEGTRHHRKRPSPVQSTGSAGSKNGKIDAKVDDVEKKLAVNVEEDEVVIIDAKEAGASPTEIEGVPLVDDDEEEEEDEENENAEILKNGVKDEIKVEEPEEEQAVKKEEEKVEQVPEPGGTLEPEEASRDPGTPTASHHNPPSYEQLMSEIMTHNEIV</sequence>
<keyword evidence="5" id="KW-0547">Nucleotide-binding</keyword>
<evidence type="ECO:0000256" key="8">
    <source>
        <dbReference type="ARBA" id="ARBA00023239"/>
    </source>
</evidence>
<feature type="region of interest" description="Disordered" evidence="11">
    <location>
        <begin position="1"/>
        <end position="23"/>
    </location>
</feature>
<dbReference type="GO" id="GO:0004016">
    <property type="term" value="F:adenylate cyclase activity"/>
    <property type="evidence" value="ECO:0007669"/>
    <property type="project" value="TreeGrafter"/>
</dbReference>
<gene>
    <name evidence="14" type="ORF">CAPTEDRAFT_176561</name>
</gene>
<evidence type="ECO:0000256" key="4">
    <source>
        <dbReference type="ARBA" id="ARBA00022729"/>
    </source>
</evidence>
<evidence type="ECO:0000256" key="3">
    <source>
        <dbReference type="ARBA" id="ARBA00022692"/>
    </source>
</evidence>
<dbReference type="Pfam" id="PF08376">
    <property type="entry name" value="NIT"/>
    <property type="match status" value="1"/>
</dbReference>
<dbReference type="Pfam" id="PF00211">
    <property type="entry name" value="Guanylate_cyc"/>
    <property type="match status" value="1"/>
</dbReference>
<dbReference type="SMART" id="SM00044">
    <property type="entry name" value="CYCc"/>
    <property type="match status" value="1"/>
</dbReference>
<dbReference type="GO" id="GO:0005886">
    <property type="term" value="C:plasma membrane"/>
    <property type="evidence" value="ECO:0007669"/>
    <property type="project" value="TreeGrafter"/>
</dbReference>
<evidence type="ECO:0000313" key="16">
    <source>
        <dbReference type="Proteomes" id="UP000014760"/>
    </source>
</evidence>
<dbReference type="OMA" id="YIAQHRT"/>
<dbReference type="InterPro" id="IPR050401">
    <property type="entry name" value="Cyclic_nucleotide_synthase"/>
</dbReference>
<reference evidence="14 16" key="2">
    <citation type="journal article" date="2013" name="Nature">
        <title>Insights into bilaterian evolution from three spiralian genomes.</title>
        <authorList>
            <person name="Simakov O."/>
            <person name="Marletaz F."/>
            <person name="Cho S.J."/>
            <person name="Edsinger-Gonzales E."/>
            <person name="Havlak P."/>
            <person name="Hellsten U."/>
            <person name="Kuo D.H."/>
            <person name="Larsson T."/>
            <person name="Lv J."/>
            <person name="Arendt D."/>
            <person name="Savage R."/>
            <person name="Osoegawa K."/>
            <person name="de Jong P."/>
            <person name="Grimwood J."/>
            <person name="Chapman J.A."/>
            <person name="Shapiro H."/>
            <person name="Aerts A."/>
            <person name="Otillar R.P."/>
            <person name="Terry A.Y."/>
            <person name="Boore J.L."/>
            <person name="Grigoriev I.V."/>
            <person name="Lindberg D.R."/>
            <person name="Seaver E.C."/>
            <person name="Weisblat D.A."/>
            <person name="Putnam N.H."/>
            <person name="Rokhsar D.S."/>
        </authorList>
    </citation>
    <scope>NUCLEOTIDE SEQUENCE</scope>
    <source>
        <strain evidence="14 16">I ESC-2004</strain>
    </source>
</reference>
<dbReference type="EC" id="4.6.1.2" evidence="2"/>
<keyword evidence="4" id="KW-0732">Signal</keyword>
<reference evidence="16" key="1">
    <citation type="submission" date="2012-12" db="EMBL/GenBank/DDBJ databases">
        <authorList>
            <person name="Hellsten U."/>
            <person name="Grimwood J."/>
            <person name="Chapman J.A."/>
            <person name="Shapiro H."/>
            <person name="Aerts A."/>
            <person name="Otillar R.P."/>
            <person name="Terry A.Y."/>
            <person name="Boore J.L."/>
            <person name="Simakov O."/>
            <person name="Marletaz F."/>
            <person name="Cho S.-J."/>
            <person name="Edsinger-Gonzales E."/>
            <person name="Havlak P."/>
            <person name="Kuo D.-H."/>
            <person name="Larsson T."/>
            <person name="Lv J."/>
            <person name="Arendt D."/>
            <person name="Savage R."/>
            <person name="Osoegawa K."/>
            <person name="de Jong P."/>
            <person name="Lindberg D.R."/>
            <person name="Seaver E.C."/>
            <person name="Weisblat D.A."/>
            <person name="Putnam N.H."/>
            <person name="Grigoriev I.V."/>
            <person name="Rokhsar D.S."/>
        </authorList>
    </citation>
    <scope>NUCLEOTIDE SEQUENCE</scope>
    <source>
        <strain evidence="16">I ESC-2004</strain>
    </source>
</reference>